<keyword evidence="6 7" id="KW-0472">Membrane</keyword>
<dbReference type="GO" id="GO:0005886">
    <property type="term" value="C:plasma membrane"/>
    <property type="evidence" value="ECO:0007669"/>
    <property type="project" value="UniProtKB-SubCell"/>
</dbReference>
<evidence type="ECO:0000313" key="9">
    <source>
        <dbReference type="EMBL" id="EMB32033.1"/>
    </source>
</evidence>
<dbReference type="EMBL" id="AGDV01000015">
    <property type="protein sequence ID" value="EMB32033.1"/>
    <property type="molecule type" value="Genomic_DNA"/>
</dbReference>
<feature type="transmembrane region" description="Helical" evidence="7">
    <location>
        <begin position="135"/>
        <end position="156"/>
    </location>
</feature>
<reference evidence="9" key="1">
    <citation type="submission" date="2012-01" db="EMBL/GenBank/DDBJ databases">
        <title>The Genome Sequence of Treponema denticola H-22.</title>
        <authorList>
            <consortium name="The Broad Institute Genome Sequencing Platform"/>
            <person name="Earl A."/>
            <person name="Ward D."/>
            <person name="Feldgarden M."/>
            <person name="Gevers D."/>
            <person name="Blanton J.M."/>
            <person name="Fenno C.J."/>
            <person name="Baranova O.V."/>
            <person name="Mathney J."/>
            <person name="Dewhirst F.E."/>
            <person name="Izard J."/>
            <person name="Young S.K."/>
            <person name="Zeng Q."/>
            <person name="Gargeya S."/>
            <person name="Fitzgerald M."/>
            <person name="Haas B."/>
            <person name="Abouelleil A."/>
            <person name="Alvarado L."/>
            <person name="Arachchi H.M."/>
            <person name="Berlin A."/>
            <person name="Chapman S.B."/>
            <person name="Gearin G."/>
            <person name="Goldberg J."/>
            <person name="Griggs A."/>
            <person name="Gujja S."/>
            <person name="Hansen M."/>
            <person name="Heiman D."/>
            <person name="Howarth C."/>
            <person name="Larimer J."/>
            <person name="Lui A."/>
            <person name="MacDonald P.J.P."/>
            <person name="McCowen C."/>
            <person name="Montmayeur A."/>
            <person name="Murphy C."/>
            <person name="Neiman D."/>
            <person name="Pearson M."/>
            <person name="Priest M."/>
            <person name="Roberts A."/>
            <person name="Saif S."/>
            <person name="Shea T."/>
            <person name="Sisk P."/>
            <person name="Stolte C."/>
            <person name="Sykes S."/>
            <person name="Wortman J."/>
            <person name="Nusbaum C."/>
            <person name="Birren B."/>
        </authorList>
    </citation>
    <scope>NUCLEOTIDE SEQUENCE [LARGE SCALE GENOMIC DNA]</scope>
    <source>
        <strain evidence="9">H-22</strain>
    </source>
</reference>
<evidence type="ECO:0000259" key="8">
    <source>
        <dbReference type="PROSITE" id="PS50928"/>
    </source>
</evidence>
<dbReference type="Gene3D" id="1.10.3720.10">
    <property type="entry name" value="MetI-like"/>
    <property type="match status" value="1"/>
</dbReference>
<evidence type="ECO:0000256" key="4">
    <source>
        <dbReference type="ARBA" id="ARBA00022692"/>
    </source>
</evidence>
<dbReference type="AlphaFoldDB" id="A0A0E2E3U8"/>
<feature type="transmembrane region" description="Helical" evidence="7">
    <location>
        <begin position="290"/>
        <end position="314"/>
    </location>
</feature>
<comment type="similarity">
    <text evidence="7">Belongs to the binding-protein-dependent transport system permease family.</text>
</comment>
<dbReference type="Proteomes" id="UP000011705">
    <property type="component" value="Chromosome"/>
</dbReference>
<feature type="domain" description="ABC transmembrane type-1" evidence="8">
    <location>
        <begin position="96"/>
        <end position="311"/>
    </location>
</feature>
<dbReference type="CDD" id="cd06261">
    <property type="entry name" value="TM_PBP2"/>
    <property type="match status" value="1"/>
</dbReference>
<keyword evidence="3" id="KW-1003">Cell membrane</keyword>
<feature type="transmembrane region" description="Helical" evidence="7">
    <location>
        <begin position="184"/>
        <end position="204"/>
    </location>
</feature>
<dbReference type="HOGENOM" id="CLU_036879_1_0_12"/>
<dbReference type="Pfam" id="PF19300">
    <property type="entry name" value="BPD_transp_1_N"/>
    <property type="match status" value="1"/>
</dbReference>
<keyword evidence="5 7" id="KW-1133">Transmembrane helix</keyword>
<dbReference type="PATRIC" id="fig|999432.5.peg.1882"/>
<keyword evidence="2 7" id="KW-0813">Transport</keyword>
<feature type="transmembrane region" description="Helical" evidence="7">
    <location>
        <begin position="242"/>
        <end position="270"/>
    </location>
</feature>
<evidence type="ECO:0000256" key="2">
    <source>
        <dbReference type="ARBA" id="ARBA00022448"/>
    </source>
</evidence>
<dbReference type="PROSITE" id="PS50928">
    <property type="entry name" value="ABC_TM1"/>
    <property type="match status" value="1"/>
</dbReference>
<comment type="subcellular location">
    <subcellularLocation>
        <location evidence="1 7">Cell membrane</location>
        <topology evidence="1 7">Multi-pass membrane protein</topology>
    </subcellularLocation>
</comment>
<evidence type="ECO:0000256" key="1">
    <source>
        <dbReference type="ARBA" id="ARBA00004651"/>
    </source>
</evidence>
<dbReference type="PANTHER" id="PTHR43163:SF9">
    <property type="entry name" value="ABC TRANSPORTER PERMEASE PROTEIN"/>
    <property type="match status" value="1"/>
</dbReference>
<dbReference type="RefSeq" id="WP_002676750.1">
    <property type="nucleotide sequence ID" value="NZ_CM001795.1"/>
</dbReference>
<proteinExistence type="inferred from homology"/>
<comment type="caution">
    <text evidence="9">The sequence shown here is derived from an EMBL/GenBank/DDBJ whole genome shotgun (WGS) entry which is preliminary data.</text>
</comment>
<dbReference type="InterPro" id="IPR000515">
    <property type="entry name" value="MetI-like"/>
</dbReference>
<feature type="transmembrane region" description="Helical" evidence="7">
    <location>
        <begin position="12"/>
        <end position="30"/>
    </location>
</feature>
<dbReference type="InterPro" id="IPR035906">
    <property type="entry name" value="MetI-like_sf"/>
</dbReference>
<accession>A0A0E2E3U8</accession>
<sequence length="320" mass="35905">MKKYILKRSFSAFITIIVVFTINFIIINIAPGNPIKTMMGKETDNIEQTKALEEKYGLNKPLYEQYFRYLKNISTGDLGISIIYNKPVSKMILEKIGPTILLVLTAAVISLLLGTAMGIVAARKEGGFIDVSLSGINYVLNALPSFWLALMLIILFSTKLKWLPTFGMTDPRAGYTGIKYIKDVIIHLILPITTLVLIELPLYFRIAKSSVLQVTNEDFIMTLRAAGMNEKKIFRKYIFKNAILPTITVFGISLAYLITGVALIEIVFAWPGTGRLVLNAINQRDYPVLMGIYLIMSIAIAVMMMVVDIVYAIVDPRIRY</sequence>
<protein>
    <recommendedName>
        <fullName evidence="8">ABC transmembrane type-1 domain-containing protein</fullName>
    </recommendedName>
</protein>
<name>A0A0E2E3U8_TREDN</name>
<organism evidence="9">
    <name type="scientific">Treponema denticola H-22</name>
    <dbReference type="NCBI Taxonomy" id="999432"/>
    <lineage>
        <taxon>Bacteria</taxon>
        <taxon>Pseudomonadati</taxon>
        <taxon>Spirochaetota</taxon>
        <taxon>Spirochaetia</taxon>
        <taxon>Spirochaetales</taxon>
        <taxon>Treponemataceae</taxon>
        <taxon>Treponema</taxon>
    </lineage>
</organism>
<keyword evidence="4 7" id="KW-0812">Transmembrane</keyword>
<dbReference type="SUPFAM" id="SSF161098">
    <property type="entry name" value="MetI-like"/>
    <property type="match status" value="1"/>
</dbReference>
<dbReference type="Pfam" id="PF00528">
    <property type="entry name" value="BPD_transp_1"/>
    <property type="match status" value="1"/>
</dbReference>
<evidence type="ECO:0000256" key="5">
    <source>
        <dbReference type="ARBA" id="ARBA00022989"/>
    </source>
</evidence>
<dbReference type="GO" id="GO:0055085">
    <property type="term" value="P:transmembrane transport"/>
    <property type="evidence" value="ECO:0007669"/>
    <property type="project" value="InterPro"/>
</dbReference>
<dbReference type="PANTHER" id="PTHR43163">
    <property type="entry name" value="DIPEPTIDE TRANSPORT SYSTEM PERMEASE PROTEIN DPPB-RELATED"/>
    <property type="match status" value="1"/>
</dbReference>
<dbReference type="GeneID" id="2739403"/>
<feature type="transmembrane region" description="Helical" evidence="7">
    <location>
        <begin position="100"/>
        <end position="123"/>
    </location>
</feature>
<evidence type="ECO:0000256" key="3">
    <source>
        <dbReference type="ARBA" id="ARBA00022475"/>
    </source>
</evidence>
<evidence type="ECO:0000256" key="7">
    <source>
        <dbReference type="RuleBase" id="RU363032"/>
    </source>
</evidence>
<dbReference type="InterPro" id="IPR045621">
    <property type="entry name" value="BPD_transp_1_N"/>
</dbReference>
<gene>
    <name evidence="9" type="ORF">HMPREF9726_01816</name>
</gene>
<evidence type="ECO:0000256" key="6">
    <source>
        <dbReference type="ARBA" id="ARBA00023136"/>
    </source>
</evidence>